<dbReference type="EMBL" id="CABIKM010000034">
    <property type="protein sequence ID" value="VUZ85823.1"/>
    <property type="molecule type" value="Genomic_DNA"/>
</dbReference>
<feature type="non-terminal residue" evidence="1">
    <location>
        <position position="1"/>
    </location>
</feature>
<evidence type="ECO:0000313" key="2">
    <source>
        <dbReference type="Proteomes" id="UP000334340"/>
    </source>
</evidence>
<reference evidence="1 2" key="1">
    <citation type="submission" date="2019-07" db="EMBL/GenBank/DDBJ databases">
        <authorList>
            <person name="Cremers G."/>
        </authorList>
    </citation>
    <scope>NUCLEOTIDE SEQUENCE [LARGE SCALE GENOMIC DNA]</scope>
</reference>
<name>A0A564ZKY1_9BACT</name>
<keyword evidence="2" id="KW-1185">Reference proteome</keyword>
<proteinExistence type="predicted"/>
<dbReference type="AlphaFoldDB" id="A0A564ZKY1"/>
<gene>
    <name evidence="1" type="ORF">MELA_02209</name>
</gene>
<accession>A0A564ZKY1</accession>
<evidence type="ECO:0000313" key="1">
    <source>
        <dbReference type="EMBL" id="VUZ85823.1"/>
    </source>
</evidence>
<protein>
    <submittedName>
        <fullName evidence="1">Uncharacterized protein</fullName>
    </submittedName>
</protein>
<sequence>TPREIWVTLDTVRVEPQVPQIFLLTPNAWKPGETQDIFLRDITRRPGRGLNEAAFPQIRNVADKGSQINDCKVPYLVFAHEILVRIHSDGAELKECFLCCLQLTKTIQYVVTRHTDESVSKPQKRGGTITERCCIRRIWRIPEDHRHGESDWVLAEFVEERIRERYFVQSQLRPMMISRSA</sequence>
<organism evidence="1 2">
    <name type="scientific">Candidatus Methylomirabilis lanthanidiphila</name>
    <dbReference type="NCBI Taxonomy" id="2211376"/>
    <lineage>
        <taxon>Bacteria</taxon>
        <taxon>Candidatus Methylomirabilota</taxon>
        <taxon>Candidatus Methylomirabilia</taxon>
        <taxon>Candidatus Methylomirabilales</taxon>
        <taxon>Candidatus Methylomirabilaceae</taxon>
        <taxon>Candidatus Methylomirabilis</taxon>
    </lineage>
</organism>
<dbReference type="Proteomes" id="UP000334340">
    <property type="component" value="Unassembled WGS sequence"/>
</dbReference>